<name>A0AAV2AW10_9ARAC</name>
<dbReference type="AlphaFoldDB" id="A0AAV2AW10"/>
<evidence type="ECO:0000256" key="4">
    <source>
        <dbReference type="RuleBase" id="RU003330"/>
    </source>
</evidence>
<comment type="caution">
    <text evidence="5">The sequence shown here is derived from an EMBL/GenBank/DDBJ whole genome shotgun (WGS) entry which is preliminary data.</text>
</comment>
<reference evidence="5 6" key="1">
    <citation type="submission" date="2024-04" db="EMBL/GenBank/DDBJ databases">
        <authorList>
            <person name="Rising A."/>
            <person name="Reimegard J."/>
            <person name="Sonavane S."/>
            <person name="Akerstrom W."/>
            <person name="Nylinder S."/>
            <person name="Hedman E."/>
            <person name="Kallberg Y."/>
        </authorList>
    </citation>
    <scope>NUCLEOTIDE SEQUENCE [LARGE SCALE GENOMIC DNA]</scope>
</reference>
<dbReference type="InterPro" id="IPR000850">
    <property type="entry name" value="Adenylat/UMP-CMP_kin"/>
</dbReference>
<evidence type="ECO:0000313" key="5">
    <source>
        <dbReference type="EMBL" id="CAL1287224.1"/>
    </source>
</evidence>
<protein>
    <recommendedName>
        <fullName evidence="7">Adenylate kinase</fullName>
    </recommendedName>
</protein>
<dbReference type="Gene3D" id="3.40.50.300">
    <property type="entry name" value="P-loop containing nucleotide triphosphate hydrolases"/>
    <property type="match status" value="1"/>
</dbReference>
<dbReference type="PRINTS" id="PR00094">
    <property type="entry name" value="ADENYLTKNASE"/>
</dbReference>
<evidence type="ECO:0008006" key="7">
    <source>
        <dbReference type="Google" id="ProtNLM"/>
    </source>
</evidence>
<keyword evidence="2" id="KW-0547">Nucleotide-binding</keyword>
<dbReference type="GO" id="GO:0019205">
    <property type="term" value="F:nucleobase-containing compound kinase activity"/>
    <property type="evidence" value="ECO:0007669"/>
    <property type="project" value="InterPro"/>
</dbReference>
<dbReference type="PANTHER" id="PTHR23359">
    <property type="entry name" value="NUCLEOTIDE KINASE"/>
    <property type="match status" value="1"/>
</dbReference>
<dbReference type="HAMAP" id="MF_00235">
    <property type="entry name" value="Adenylate_kinase_Adk"/>
    <property type="match status" value="1"/>
</dbReference>
<comment type="similarity">
    <text evidence="4">Belongs to the adenylate kinase family.</text>
</comment>
<keyword evidence="1 4" id="KW-0808">Transferase</keyword>
<dbReference type="InterPro" id="IPR027417">
    <property type="entry name" value="P-loop_NTPase"/>
</dbReference>
<dbReference type="CDD" id="cd01428">
    <property type="entry name" value="ADK"/>
    <property type="match status" value="1"/>
</dbReference>
<dbReference type="Proteomes" id="UP001497382">
    <property type="component" value="Unassembled WGS sequence"/>
</dbReference>
<dbReference type="SUPFAM" id="SSF52540">
    <property type="entry name" value="P-loop containing nucleoside triphosphate hydrolases"/>
    <property type="match status" value="1"/>
</dbReference>
<accession>A0AAV2AW10</accession>
<evidence type="ECO:0000256" key="2">
    <source>
        <dbReference type="ARBA" id="ARBA00022741"/>
    </source>
</evidence>
<keyword evidence="3 4" id="KW-0418">Kinase</keyword>
<evidence type="ECO:0000313" key="6">
    <source>
        <dbReference type="Proteomes" id="UP001497382"/>
    </source>
</evidence>
<sequence>MLFSGGPGSGKGTQCERIVQKYGFTHLSTGDLLRDEVNSGSLRGERLTDIMKKGQLVPNEEVLALLKEAMLKNLANSHGFLIDGYPREVGQAAELNVFFSRLQISKCSFLLFFDVSDDVMKERLLNRGKTSGRADDNEETIAKRILTFHNHTQPILDHYGDKVKKVNNINLIPLTFKFCIQLIVTNIEQGIFIHFALRNSFFRIIQNRLFILITKSHKSCK</sequence>
<evidence type="ECO:0000256" key="3">
    <source>
        <dbReference type="ARBA" id="ARBA00022777"/>
    </source>
</evidence>
<organism evidence="5 6">
    <name type="scientific">Larinioides sclopetarius</name>
    <dbReference type="NCBI Taxonomy" id="280406"/>
    <lineage>
        <taxon>Eukaryota</taxon>
        <taxon>Metazoa</taxon>
        <taxon>Ecdysozoa</taxon>
        <taxon>Arthropoda</taxon>
        <taxon>Chelicerata</taxon>
        <taxon>Arachnida</taxon>
        <taxon>Araneae</taxon>
        <taxon>Araneomorphae</taxon>
        <taxon>Entelegynae</taxon>
        <taxon>Araneoidea</taxon>
        <taxon>Araneidae</taxon>
        <taxon>Larinioides</taxon>
    </lineage>
</organism>
<keyword evidence="6" id="KW-1185">Reference proteome</keyword>
<dbReference type="GO" id="GO:0006139">
    <property type="term" value="P:nucleobase-containing compound metabolic process"/>
    <property type="evidence" value="ECO:0007669"/>
    <property type="project" value="InterPro"/>
</dbReference>
<gene>
    <name evidence="5" type="ORF">LARSCL_LOCUS14703</name>
</gene>
<dbReference type="GO" id="GO:0005524">
    <property type="term" value="F:ATP binding"/>
    <property type="evidence" value="ECO:0007669"/>
    <property type="project" value="InterPro"/>
</dbReference>
<dbReference type="EMBL" id="CAXIEN010000214">
    <property type="protein sequence ID" value="CAL1287224.1"/>
    <property type="molecule type" value="Genomic_DNA"/>
</dbReference>
<evidence type="ECO:0000256" key="1">
    <source>
        <dbReference type="ARBA" id="ARBA00022679"/>
    </source>
</evidence>
<dbReference type="InterPro" id="IPR033690">
    <property type="entry name" value="Adenylat_kinase_CS"/>
</dbReference>
<dbReference type="PROSITE" id="PS00113">
    <property type="entry name" value="ADENYLATE_KINASE"/>
    <property type="match status" value="1"/>
</dbReference>
<dbReference type="Pfam" id="PF00406">
    <property type="entry name" value="ADK"/>
    <property type="match status" value="1"/>
</dbReference>
<proteinExistence type="inferred from homology"/>